<protein>
    <submittedName>
        <fullName evidence="2">GAF domain-containing protein</fullName>
    </submittedName>
</protein>
<gene>
    <name evidence="2" type="ORF">KZ820_04125</name>
</gene>
<organism evidence="2 3">
    <name type="scientific">Sphingomonas citri</name>
    <dbReference type="NCBI Taxonomy" id="2862499"/>
    <lineage>
        <taxon>Bacteria</taxon>
        <taxon>Pseudomonadati</taxon>
        <taxon>Pseudomonadota</taxon>
        <taxon>Alphaproteobacteria</taxon>
        <taxon>Sphingomonadales</taxon>
        <taxon>Sphingomonadaceae</taxon>
        <taxon>Sphingomonas</taxon>
    </lineage>
</organism>
<evidence type="ECO:0000259" key="1">
    <source>
        <dbReference type="SMART" id="SM00065"/>
    </source>
</evidence>
<proteinExistence type="predicted"/>
<dbReference type="PANTHER" id="PTHR43102">
    <property type="entry name" value="SLR1143 PROTEIN"/>
    <property type="match status" value="1"/>
</dbReference>
<dbReference type="Proteomes" id="UP000759103">
    <property type="component" value="Unassembled WGS sequence"/>
</dbReference>
<dbReference type="InterPro" id="IPR029016">
    <property type="entry name" value="GAF-like_dom_sf"/>
</dbReference>
<sequence>MGITVYEPASVPPDEPARERLVEGSGALGVREDGALQSLVEDVRETLQTHAAAVSIVYKDWQYIIAGAGYAAGAYSRRTSLCGHAILSPGEVFHVADIAADRRFAGNPALTERDSLRFYAAAPLLAGPGLPLGTLCVFDRAPRARFSTSDRGYLRRQAGMVVARLERLQVR</sequence>
<dbReference type="RefSeq" id="WP_219747370.1">
    <property type="nucleotide sequence ID" value="NZ_JAHXZN010000001.1"/>
</dbReference>
<feature type="domain" description="GAF" evidence="1">
    <location>
        <begin position="31"/>
        <end position="169"/>
    </location>
</feature>
<dbReference type="EMBL" id="JAHXZN010000001">
    <property type="protein sequence ID" value="MBW6529912.1"/>
    <property type="molecule type" value="Genomic_DNA"/>
</dbReference>
<dbReference type="SMART" id="SM00065">
    <property type="entry name" value="GAF"/>
    <property type="match status" value="1"/>
</dbReference>
<evidence type="ECO:0000313" key="3">
    <source>
        <dbReference type="Proteomes" id="UP000759103"/>
    </source>
</evidence>
<evidence type="ECO:0000313" key="2">
    <source>
        <dbReference type="EMBL" id="MBW6529912.1"/>
    </source>
</evidence>
<dbReference type="InterPro" id="IPR003018">
    <property type="entry name" value="GAF"/>
</dbReference>
<name>A0ABS7BJY3_9SPHN</name>
<dbReference type="SUPFAM" id="SSF55781">
    <property type="entry name" value="GAF domain-like"/>
    <property type="match status" value="1"/>
</dbReference>
<dbReference type="PANTHER" id="PTHR43102:SF2">
    <property type="entry name" value="GAF DOMAIN-CONTAINING PROTEIN"/>
    <property type="match status" value="1"/>
</dbReference>
<reference evidence="2 3" key="1">
    <citation type="submission" date="2021-07" db="EMBL/GenBank/DDBJ databases">
        <title>Sphingomonas sp.</title>
        <authorList>
            <person name="Feng G."/>
            <person name="Li J."/>
            <person name="Pan M."/>
        </authorList>
    </citation>
    <scope>NUCLEOTIDE SEQUENCE [LARGE SCALE GENOMIC DNA]</scope>
    <source>
        <strain evidence="2 3">RRHST34</strain>
    </source>
</reference>
<comment type="caution">
    <text evidence="2">The sequence shown here is derived from an EMBL/GenBank/DDBJ whole genome shotgun (WGS) entry which is preliminary data.</text>
</comment>
<dbReference type="Gene3D" id="3.30.450.40">
    <property type="match status" value="1"/>
</dbReference>
<dbReference type="Pfam" id="PF01590">
    <property type="entry name" value="GAF"/>
    <property type="match status" value="1"/>
</dbReference>
<accession>A0ABS7BJY3</accession>
<keyword evidence="3" id="KW-1185">Reference proteome</keyword>